<reference evidence="2 3" key="2">
    <citation type="submission" date="2021-10" db="EMBL/GenBank/DDBJ databases">
        <authorList>
            <person name="Piombo E."/>
        </authorList>
    </citation>
    <scope>NUCLEOTIDE SEQUENCE [LARGE SCALE GENOMIC DNA]</scope>
</reference>
<name>A0A9N9YY43_9HYPO</name>
<reference evidence="3" key="1">
    <citation type="submission" date="2019-06" db="EMBL/GenBank/DDBJ databases">
        <authorList>
            <person name="Broberg M."/>
        </authorList>
    </citation>
    <scope>NUCLEOTIDE SEQUENCE [LARGE SCALE GENOMIC DNA]</scope>
</reference>
<dbReference type="EMBL" id="CABFOC020000007">
    <property type="protein sequence ID" value="CAH0045044.1"/>
    <property type="molecule type" value="Genomic_DNA"/>
</dbReference>
<dbReference type="GO" id="GO:0016491">
    <property type="term" value="F:oxidoreductase activity"/>
    <property type="evidence" value="ECO:0007669"/>
    <property type="project" value="InterPro"/>
</dbReference>
<evidence type="ECO:0000313" key="2">
    <source>
        <dbReference type="EMBL" id="CAH0045044.1"/>
    </source>
</evidence>
<dbReference type="Pfam" id="PF09995">
    <property type="entry name" value="MPAB_Lcp_cat"/>
    <property type="match status" value="1"/>
</dbReference>
<comment type="caution">
    <text evidence="2">The sequence shown here is derived from an EMBL/GenBank/DDBJ whole genome shotgun (WGS) entry which is preliminary data.</text>
</comment>
<accession>A0A9N9YY43</accession>
<dbReference type="InterPro" id="IPR018713">
    <property type="entry name" value="MPAB/Lcp_cat_dom"/>
</dbReference>
<feature type="domain" description="ER-bound oxygenase mpaB/mpaB'/Rubber oxygenase catalytic" evidence="1">
    <location>
        <begin position="18"/>
        <end position="88"/>
    </location>
</feature>
<organism evidence="2 3">
    <name type="scientific">Clonostachys solani</name>
    <dbReference type="NCBI Taxonomy" id="160281"/>
    <lineage>
        <taxon>Eukaryota</taxon>
        <taxon>Fungi</taxon>
        <taxon>Dikarya</taxon>
        <taxon>Ascomycota</taxon>
        <taxon>Pezizomycotina</taxon>
        <taxon>Sordariomycetes</taxon>
        <taxon>Hypocreomycetidae</taxon>
        <taxon>Hypocreales</taxon>
        <taxon>Bionectriaceae</taxon>
        <taxon>Clonostachys</taxon>
    </lineage>
</organism>
<evidence type="ECO:0000313" key="3">
    <source>
        <dbReference type="Proteomes" id="UP000775872"/>
    </source>
</evidence>
<dbReference type="AlphaFoldDB" id="A0A9N9YY43"/>
<gene>
    <name evidence="2" type="ORF">CSOL1703_00010786</name>
</gene>
<keyword evidence="3" id="KW-1185">Reference proteome</keyword>
<dbReference type="Proteomes" id="UP000775872">
    <property type="component" value="Unassembled WGS sequence"/>
</dbReference>
<dbReference type="OrthoDB" id="10445575at2759"/>
<proteinExistence type="predicted"/>
<protein>
    <recommendedName>
        <fullName evidence="1">ER-bound oxygenase mpaB/mpaB'/Rubber oxygenase catalytic domain-containing protein</fullName>
    </recommendedName>
</protein>
<evidence type="ECO:0000259" key="1">
    <source>
        <dbReference type="Pfam" id="PF09995"/>
    </source>
</evidence>
<sequence length="107" mass="12418">MEKQVSILRQLYSLVDRGDIMLTPVLIASALQLLHPTMSKALHTRSTYETNPLRRVLRTVAFIFIMIRSNSSERQQVISWLQKLHRSIPLFVFETNVLVFTMPTYGL</sequence>